<dbReference type="EMBL" id="JAUEPS010000244">
    <property type="protein sequence ID" value="KAK0433216.1"/>
    <property type="molecule type" value="Genomic_DNA"/>
</dbReference>
<dbReference type="InterPro" id="IPR008906">
    <property type="entry name" value="HATC_C_dom"/>
</dbReference>
<evidence type="ECO:0000313" key="2">
    <source>
        <dbReference type="EMBL" id="KAK0433216.1"/>
    </source>
</evidence>
<proteinExistence type="predicted"/>
<dbReference type="GeneID" id="85350118"/>
<dbReference type="InterPro" id="IPR012337">
    <property type="entry name" value="RNaseH-like_sf"/>
</dbReference>
<evidence type="ECO:0000259" key="1">
    <source>
        <dbReference type="Pfam" id="PF05699"/>
    </source>
</evidence>
<dbReference type="RefSeq" id="XP_060321491.1">
    <property type="nucleotide sequence ID" value="XM_060466570.1"/>
</dbReference>
<reference evidence="2" key="1">
    <citation type="submission" date="2023-06" db="EMBL/GenBank/DDBJ databases">
        <authorList>
            <consortium name="Lawrence Berkeley National Laboratory"/>
            <person name="Ahrendt S."/>
            <person name="Sahu N."/>
            <person name="Indic B."/>
            <person name="Wong-Bajracharya J."/>
            <person name="Merenyi Z."/>
            <person name="Ke H.-M."/>
            <person name="Monk M."/>
            <person name="Kocsube S."/>
            <person name="Drula E."/>
            <person name="Lipzen A."/>
            <person name="Balint B."/>
            <person name="Henrissat B."/>
            <person name="Andreopoulos B."/>
            <person name="Martin F.M."/>
            <person name="Harder C.B."/>
            <person name="Rigling D."/>
            <person name="Ford K.L."/>
            <person name="Foster G.D."/>
            <person name="Pangilinan J."/>
            <person name="Papanicolaou A."/>
            <person name="Barry K."/>
            <person name="LaButti K."/>
            <person name="Viragh M."/>
            <person name="Koriabine M."/>
            <person name="Yan M."/>
            <person name="Riley R."/>
            <person name="Champramary S."/>
            <person name="Plett K.L."/>
            <person name="Tsai I.J."/>
            <person name="Slot J."/>
            <person name="Sipos G."/>
            <person name="Plett J."/>
            <person name="Nagy L.G."/>
            <person name="Grigoriev I.V."/>
        </authorList>
    </citation>
    <scope>NUCLEOTIDE SEQUENCE</scope>
    <source>
        <strain evidence="2">CCBAS 213</strain>
    </source>
</reference>
<dbReference type="SUPFAM" id="SSF53098">
    <property type="entry name" value="Ribonuclease H-like"/>
    <property type="match status" value="1"/>
</dbReference>
<dbReference type="Pfam" id="PF05699">
    <property type="entry name" value="Dimer_Tnp_hAT"/>
    <property type="match status" value="1"/>
</dbReference>
<sequence>LARMALDFLSAPATLTDVEQVFSYSGLVVNKHHHNLSLESTRANVILNSWGKVEGLIPKKILVKKFNKK</sequence>
<feature type="non-terminal residue" evidence="2">
    <location>
        <position position="69"/>
    </location>
</feature>
<name>A0AA39MFR7_ARMTA</name>
<keyword evidence="3" id="KW-1185">Reference proteome</keyword>
<evidence type="ECO:0000313" key="3">
    <source>
        <dbReference type="Proteomes" id="UP001175211"/>
    </source>
</evidence>
<protein>
    <recommendedName>
        <fullName evidence="1">HAT C-terminal dimerisation domain-containing protein</fullName>
    </recommendedName>
</protein>
<feature type="domain" description="HAT C-terminal dimerisation" evidence="1">
    <location>
        <begin position="1"/>
        <end position="50"/>
    </location>
</feature>
<dbReference type="Proteomes" id="UP001175211">
    <property type="component" value="Unassembled WGS sequence"/>
</dbReference>
<accession>A0AA39MFR7</accession>
<comment type="caution">
    <text evidence="2">The sequence shown here is derived from an EMBL/GenBank/DDBJ whole genome shotgun (WGS) entry which is preliminary data.</text>
</comment>
<gene>
    <name evidence="2" type="ORF">EV420DRAFT_1234592</name>
</gene>
<dbReference type="GO" id="GO:0046983">
    <property type="term" value="F:protein dimerization activity"/>
    <property type="evidence" value="ECO:0007669"/>
    <property type="project" value="InterPro"/>
</dbReference>
<organism evidence="2 3">
    <name type="scientific">Armillaria tabescens</name>
    <name type="common">Ringless honey mushroom</name>
    <name type="synonym">Agaricus tabescens</name>
    <dbReference type="NCBI Taxonomy" id="1929756"/>
    <lineage>
        <taxon>Eukaryota</taxon>
        <taxon>Fungi</taxon>
        <taxon>Dikarya</taxon>
        <taxon>Basidiomycota</taxon>
        <taxon>Agaricomycotina</taxon>
        <taxon>Agaricomycetes</taxon>
        <taxon>Agaricomycetidae</taxon>
        <taxon>Agaricales</taxon>
        <taxon>Marasmiineae</taxon>
        <taxon>Physalacriaceae</taxon>
        <taxon>Desarmillaria</taxon>
    </lineage>
</organism>
<feature type="non-terminal residue" evidence="2">
    <location>
        <position position="1"/>
    </location>
</feature>
<dbReference type="AlphaFoldDB" id="A0AA39MFR7"/>